<dbReference type="Gene3D" id="2.120.10.30">
    <property type="entry name" value="TolB, C-terminal domain"/>
    <property type="match status" value="1"/>
</dbReference>
<dbReference type="InterPro" id="IPR011044">
    <property type="entry name" value="Quino_amine_DH_bsu"/>
</dbReference>
<dbReference type="SUPFAM" id="SSF50969">
    <property type="entry name" value="YVTN repeat-like/Quinoprotein amine dehydrogenase"/>
    <property type="match status" value="1"/>
</dbReference>
<dbReference type="Proteomes" id="UP000176682">
    <property type="component" value="Unassembled WGS sequence"/>
</dbReference>
<dbReference type="InterPro" id="IPR011042">
    <property type="entry name" value="6-blade_b-propeller_TolB-like"/>
</dbReference>
<comment type="caution">
    <text evidence="1">The sequence shown here is derived from an EMBL/GenBank/DDBJ whole genome shotgun (WGS) entry which is preliminary data.</text>
</comment>
<organism evidence="1 2">
    <name type="scientific">Candidatus Collierbacteria bacterium RIFOXYB1_FULL_49_13</name>
    <dbReference type="NCBI Taxonomy" id="1817728"/>
    <lineage>
        <taxon>Bacteria</taxon>
        <taxon>Candidatus Collieribacteriota</taxon>
    </lineage>
</organism>
<proteinExistence type="predicted"/>
<dbReference type="Pfam" id="PF07676">
    <property type="entry name" value="PD40"/>
    <property type="match status" value="1"/>
</dbReference>
<name>A0A1F5FG97_9BACT</name>
<dbReference type="InterPro" id="IPR011659">
    <property type="entry name" value="WD40"/>
</dbReference>
<accession>A0A1F5FG97</accession>
<dbReference type="AlphaFoldDB" id="A0A1F5FG97"/>
<reference evidence="1 2" key="1">
    <citation type="journal article" date="2016" name="Nat. Commun.">
        <title>Thousands of microbial genomes shed light on interconnected biogeochemical processes in an aquifer system.</title>
        <authorList>
            <person name="Anantharaman K."/>
            <person name="Brown C.T."/>
            <person name="Hug L.A."/>
            <person name="Sharon I."/>
            <person name="Castelle C.J."/>
            <person name="Probst A.J."/>
            <person name="Thomas B.C."/>
            <person name="Singh A."/>
            <person name="Wilkins M.J."/>
            <person name="Karaoz U."/>
            <person name="Brodie E.L."/>
            <person name="Williams K.H."/>
            <person name="Hubbard S.S."/>
            <person name="Banfield J.F."/>
        </authorList>
    </citation>
    <scope>NUCLEOTIDE SEQUENCE [LARGE SCALE GENOMIC DNA]</scope>
</reference>
<evidence type="ECO:0000313" key="1">
    <source>
        <dbReference type="EMBL" id="OGD78593.1"/>
    </source>
</evidence>
<evidence type="ECO:0000313" key="2">
    <source>
        <dbReference type="Proteomes" id="UP000176682"/>
    </source>
</evidence>
<dbReference type="EMBL" id="MFAM01000041">
    <property type="protein sequence ID" value="OGD78593.1"/>
    <property type="molecule type" value="Genomic_DNA"/>
</dbReference>
<protein>
    <submittedName>
        <fullName evidence="1">Uncharacterized protein</fullName>
    </submittedName>
</protein>
<gene>
    <name evidence="1" type="ORF">A2368_04340</name>
</gene>
<sequence length="399" mass="44748">MKRTIGLILVLITCTHSLLLPFSEARAQSPVNNFFAYTLVGYKIEQGLSISHTYLHVIDQSGNSVFETELPQGNNSWKISWSPNHAVLLAVNDDSSDPLLIFFSATGHVLGQYLPSTPSWGWITTKVNWVSDHEIILAVESDSHAKGMRIISYDLDTHSEITLVDPANQDTHNTAPVISPDGQRILFCHEEFSRNRWLLIADLPVDAQPLPAIDVHNHGIPEVYTVITQNQAGGFTCDYPSADVELYWSPSGRYLLFDDYFYGIPDNAAITVVDPSTGQPVNHIECRSGITLSQIQDILYCFNFGGYSLNGPVGSILEYDYANSVPNQIFHLDTVDYGIEWCTDMELSADDTILVCLDHHRIDPGRYGYHRSFVFINLGTLINWRLNIPDEYHVGDLAW</sequence>